<accession>A0A9N9SHX8</accession>
<keyword evidence="2" id="KW-1185">Reference proteome</keyword>
<evidence type="ECO:0000313" key="1">
    <source>
        <dbReference type="EMBL" id="CAG9818870.1"/>
    </source>
</evidence>
<sequence length="248" mass="27815">MKNKYDLHIKNTFDLKISQVMKDMESMFDDIKSDILKIADEKLSHACKTQIVNTEKTTYADITGSKSMVVIKPIDVEQTNDKTKCDIMKNINPVDYGVQVSQVKRVRDGGILIGCNNTEGATSFAKIAKEKLSSSYKVSEVRKNLPKIKVVGLVENYTGEDLVKYLKGQNDVISDDCHVSVLRVWGTKKDSNIFQALVELDASAYGLVLNRGKLFVNYDIDKFEVLANTPVYRLLIVGIEVFGGYEKV</sequence>
<protein>
    <submittedName>
        <fullName evidence="1">Uncharacterized protein</fullName>
    </submittedName>
</protein>
<dbReference type="EMBL" id="OU896708">
    <property type="protein sequence ID" value="CAG9818870.1"/>
    <property type="molecule type" value="Genomic_DNA"/>
</dbReference>
<organism evidence="1 2">
    <name type="scientific">Phaedon cochleariae</name>
    <name type="common">Mustard beetle</name>
    <dbReference type="NCBI Taxonomy" id="80249"/>
    <lineage>
        <taxon>Eukaryota</taxon>
        <taxon>Metazoa</taxon>
        <taxon>Ecdysozoa</taxon>
        <taxon>Arthropoda</taxon>
        <taxon>Hexapoda</taxon>
        <taxon>Insecta</taxon>
        <taxon>Pterygota</taxon>
        <taxon>Neoptera</taxon>
        <taxon>Endopterygota</taxon>
        <taxon>Coleoptera</taxon>
        <taxon>Polyphaga</taxon>
        <taxon>Cucujiformia</taxon>
        <taxon>Chrysomeloidea</taxon>
        <taxon>Chrysomelidae</taxon>
        <taxon>Chrysomelinae</taxon>
        <taxon>Chrysomelini</taxon>
        <taxon>Phaedon</taxon>
    </lineage>
</organism>
<evidence type="ECO:0000313" key="2">
    <source>
        <dbReference type="Proteomes" id="UP001153737"/>
    </source>
</evidence>
<dbReference type="OrthoDB" id="6775559at2759"/>
<gene>
    <name evidence="1" type="ORF">PHAECO_LOCUS6232</name>
</gene>
<proteinExistence type="predicted"/>
<dbReference type="AlphaFoldDB" id="A0A9N9SHX8"/>
<dbReference type="Proteomes" id="UP001153737">
    <property type="component" value="Chromosome 2"/>
</dbReference>
<reference evidence="1" key="1">
    <citation type="submission" date="2022-01" db="EMBL/GenBank/DDBJ databases">
        <authorList>
            <person name="King R."/>
        </authorList>
    </citation>
    <scope>NUCLEOTIDE SEQUENCE</scope>
</reference>
<name>A0A9N9SHX8_PHACE</name>
<reference evidence="1" key="2">
    <citation type="submission" date="2022-10" db="EMBL/GenBank/DDBJ databases">
        <authorList>
            <consortium name="ENA_rothamsted_submissions"/>
            <consortium name="culmorum"/>
            <person name="King R."/>
        </authorList>
    </citation>
    <scope>NUCLEOTIDE SEQUENCE</scope>
</reference>